<sequence length="95" mass="10350">MNQPVEPRIPGEGPMDAPECRKPDPAESGRTFLRARPELHARYAIGDVLVQPMPEGAVMDPGLPAPKLDAAHAIHAVIRDEVERHVEAIICDNKA</sequence>
<feature type="region of interest" description="Disordered" evidence="1">
    <location>
        <begin position="1"/>
        <end position="29"/>
    </location>
</feature>
<name>A0A848G0B9_9RHOO</name>
<dbReference type="RefSeq" id="WP_169144128.1">
    <property type="nucleotide sequence ID" value="NZ_JABBGA010000001.1"/>
</dbReference>
<keyword evidence="3" id="KW-1185">Reference proteome</keyword>
<gene>
    <name evidence="2" type="ORF">HHL15_02015</name>
</gene>
<feature type="compositionally biased region" description="Basic and acidic residues" evidence="1">
    <location>
        <begin position="18"/>
        <end position="27"/>
    </location>
</feature>
<evidence type="ECO:0000256" key="1">
    <source>
        <dbReference type="SAM" id="MobiDB-lite"/>
    </source>
</evidence>
<dbReference type="AlphaFoldDB" id="A0A848G0B9"/>
<comment type="caution">
    <text evidence="2">The sequence shown here is derived from an EMBL/GenBank/DDBJ whole genome shotgun (WGS) entry which is preliminary data.</text>
</comment>
<protein>
    <submittedName>
        <fullName evidence="2">Uncharacterized protein</fullName>
    </submittedName>
</protein>
<evidence type="ECO:0000313" key="3">
    <source>
        <dbReference type="Proteomes" id="UP000580043"/>
    </source>
</evidence>
<reference evidence="2 3" key="1">
    <citation type="submission" date="2020-04" db="EMBL/GenBank/DDBJ databases">
        <title>Zoogloea sp. G-4-1-14 isolated from soil.</title>
        <authorList>
            <person name="Dahal R.H."/>
        </authorList>
    </citation>
    <scope>NUCLEOTIDE SEQUENCE [LARGE SCALE GENOMIC DNA]</scope>
    <source>
        <strain evidence="2 3">G-4-1-14</strain>
    </source>
</reference>
<accession>A0A848G0B9</accession>
<organism evidence="2 3">
    <name type="scientific">Zoogloea dura</name>
    <dbReference type="NCBI Taxonomy" id="2728840"/>
    <lineage>
        <taxon>Bacteria</taxon>
        <taxon>Pseudomonadati</taxon>
        <taxon>Pseudomonadota</taxon>
        <taxon>Betaproteobacteria</taxon>
        <taxon>Rhodocyclales</taxon>
        <taxon>Zoogloeaceae</taxon>
        <taxon>Zoogloea</taxon>
    </lineage>
</organism>
<dbReference type="Proteomes" id="UP000580043">
    <property type="component" value="Unassembled WGS sequence"/>
</dbReference>
<dbReference type="EMBL" id="JABBGA010000001">
    <property type="protein sequence ID" value="NML24505.1"/>
    <property type="molecule type" value="Genomic_DNA"/>
</dbReference>
<proteinExistence type="predicted"/>
<evidence type="ECO:0000313" key="2">
    <source>
        <dbReference type="EMBL" id="NML24505.1"/>
    </source>
</evidence>